<accession>A0ABM1E0Q9</accession>
<keyword evidence="4" id="KW-1015">Disulfide bond</keyword>
<dbReference type="PANTHER" id="PTHR45938">
    <property type="entry name" value="ACP24A4-RELATED"/>
    <property type="match status" value="1"/>
</dbReference>
<evidence type="ECO:0000256" key="5">
    <source>
        <dbReference type="SAM" id="SignalP"/>
    </source>
</evidence>
<keyword evidence="2" id="KW-0964">Secreted</keyword>
<evidence type="ECO:0000259" key="6">
    <source>
        <dbReference type="PROSITE" id="PS50279"/>
    </source>
</evidence>
<gene>
    <name evidence="8" type="primary">LOC106807829</name>
</gene>
<protein>
    <submittedName>
        <fullName evidence="8">Kunitz-type serine protease inhibitor bitisilin-3-like</fullName>
    </submittedName>
</protein>
<dbReference type="GO" id="GO:0004867">
    <property type="term" value="F:serine-type endopeptidase inhibitor activity"/>
    <property type="evidence" value="ECO:0007669"/>
    <property type="project" value="UniProtKB-KW"/>
</dbReference>
<dbReference type="InterPro" id="IPR036880">
    <property type="entry name" value="Kunitz_BPTI_sf"/>
</dbReference>
<feature type="domain" description="BPTI/Kunitz inhibitor" evidence="6">
    <location>
        <begin position="105"/>
        <end position="156"/>
    </location>
</feature>
<dbReference type="RefSeq" id="XP_014665780.1">
    <property type="nucleotide sequence ID" value="XM_014810294.1"/>
</dbReference>
<evidence type="ECO:0000313" key="8">
    <source>
        <dbReference type="RefSeq" id="XP_014665780.1"/>
    </source>
</evidence>
<dbReference type="SMART" id="SM00131">
    <property type="entry name" value="KU"/>
    <property type="match status" value="1"/>
</dbReference>
<keyword evidence="3 5" id="KW-0732">Signal</keyword>
<keyword evidence="8" id="KW-0722">Serine protease inhibitor</keyword>
<comment type="subcellular location">
    <subcellularLocation>
        <location evidence="1">Secreted</location>
    </subcellularLocation>
</comment>
<dbReference type="Proteomes" id="UP000695022">
    <property type="component" value="Unplaced"/>
</dbReference>
<evidence type="ECO:0000256" key="4">
    <source>
        <dbReference type="ARBA" id="ARBA00023157"/>
    </source>
</evidence>
<sequence length="167" mass="18887">MAVPWKPAALLLVSAVVCLHAYQAIRIEVSEEGEKDRCNLEAPSFEKCRDFVGWGAVSSEDEVRYYYDSKEGRCDRYASRYCPDRPDAFTSNIECSRACLGRGVCRYRLPVVMCLMMSETGWYYDPTRKQCATFEYAACPGILNNFASEEECSSFCHGVSGEFVDPE</sequence>
<proteinExistence type="predicted"/>
<keyword evidence="8" id="KW-0646">Protease inhibitor</keyword>
<dbReference type="InterPro" id="IPR002223">
    <property type="entry name" value="Kunitz_BPTI"/>
</dbReference>
<organism evidence="7 8">
    <name type="scientific">Priapulus caudatus</name>
    <name type="common">Priapulid worm</name>
    <dbReference type="NCBI Taxonomy" id="37621"/>
    <lineage>
        <taxon>Eukaryota</taxon>
        <taxon>Metazoa</taxon>
        <taxon>Ecdysozoa</taxon>
        <taxon>Scalidophora</taxon>
        <taxon>Priapulida</taxon>
        <taxon>Priapulimorpha</taxon>
        <taxon>Priapulimorphida</taxon>
        <taxon>Priapulidae</taxon>
        <taxon>Priapulus</taxon>
    </lineage>
</organism>
<feature type="chain" id="PRO_5046489514" evidence="5">
    <location>
        <begin position="25"/>
        <end position="167"/>
    </location>
</feature>
<dbReference type="PROSITE" id="PS50279">
    <property type="entry name" value="BPTI_KUNITZ_2"/>
    <property type="match status" value="2"/>
</dbReference>
<evidence type="ECO:0000313" key="7">
    <source>
        <dbReference type="Proteomes" id="UP000695022"/>
    </source>
</evidence>
<dbReference type="Pfam" id="PF00014">
    <property type="entry name" value="Kunitz_BPTI"/>
    <property type="match status" value="2"/>
</dbReference>
<evidence type="ECO:0000256" key="1">
    <source>
        <dbReference type="ARBA" id="ARBA00004613"/>
    </source>
</evidence>
<evidence type="ECO:0000256" key="3">
    <source>
        <dbReference type="ARBA" id="ARBA00022729"/>
    </source>
</evidence>
<feature type="domain" description="BPTI/Kunitz inhibitor" evidence="6">
    <location>
        <begin position="38"/>
        <end position="99"/>
    </location>
</feature>
<dbReference type="GeneID" id="106807829"/>
<dbReference type="SUPFAM" id="SSF57362">
    <property type="entry name" value="BPTI-like"/>
    <property type="match status" value="2"/>
</dbReference>
<evidence type="ECO:0000256" key="2">
    <source>
        <dbReference type="ARBA" id="ARBA00022525"/>
    </source>
</evidence>
<dbReference type="PANTHER" id="PTHR45938:SF11">
    <property type="entry name" value="WAP, KAZAL, IMMUNOGLOBULIN, KUNITZ AND NTR DOMAIN-CONTAINING PROTEIN 2-LIKE"/>
    <property type="match status" value="1"/>
</dbReference>
<name>A0ABM1E0Q9_PRICU</name>
<reference evidence="8" key="1">
    <citation type="submission" date="2025-08" db="UniProtKB">
        <authorList>
            <consortium name="RefSeq"/>
        </authorList>
    </citation>
    <scope>IDENTIFICATION</scope>
</reference>
<keyword evidence="7" id="KW-1185">Reference proteome</keyword>
<dbReference type="Gene3D" id="4.10.410.10">
    <property type="entry name" value="Pancreatic trypsin inhibitor Kunitz domain"/>
    <property type="match status" value="2"/>
</dbReference>
<feature type="signal peptide" evidence="5">
    <location>
        <begin position="1"/>
        <end position="24"/>
    </location>
</feature>